<protein>
    <submittedName>
        <fullName evidence="1">Uncharacterized protein</fullName>
    </submittedName>
</protein>
<accession>A0ABR0R0Z7</accession>
<evidence type="ECO:0000313" key="2">
    <source>
        <dbReference type="Proteomes" id="UP001358586"/>
    </source>
</evidence>
<dbReference type="EMBL" id="JARKNE010000001">
    <property type="protein sequence ID" value="KAK5845260.1"/>
    <property type="molecule type" value="Genomic_DNA"/>
</dbReference>
<reference evidence="1 2" key="1">
    <citation type="submission" date="2023-03" db="EMBL/GenBank/DDBJ databases">
        <title>WGS of Gossypium arboreum.</title>
        <authorList>
            <person name="Yu D."/>
        </authorList>
    </citation>
    <scope>NUCLEOTIDE SEQUENCE [LARGE SCALE GENOMIC DNA]</scope>
    <source>
        <tissue evidence="1">Leaf</tissue>
    </source>
</reference>
<proteinExistence type="predicted"/>
<gene>
    <name evidence="1" type="ORF">PVK06_001428</name>
</gene>
<dbReference type="Proteomes" id="UP001358586">
    <property type="component" value="Chromosome 1"/>
</dbReference>
<sequence length="74" mass="8029">MVENIGKPTVNGACPVKSSSLEFVVTSNMSILPHLGDENCQAEDKPLSDHCQVDRTIPISSELSSDDSIVDKWI</sequence>
<comment type="caution">
    <text evidence="1">The sequence shown here is derived from an EMBL/GenBank/DDBJ whole genome shotgun (WGS) entry which is preliminary data.</text>
</comment>
<organism evidence="1 2">
    <name type="scientific">Gossypium arboreum</name>
    <name type="common">Tree cotton</name>
    <name type="synonym">Gossypium nanking</name>
    <dbReference type="NCBI Taxonomy" id="29729"/>
    <lineage>
        <taxon>Eukaryota</taxon>
        <taxon>Viridiplantae</taxon>
        <taxon>Streptophyta</taxon>
        <taxon>Embryophyta</taxon>
        <taxon>Tracheophyta</taxon>
        <taxon>Spermatophyta</taxon>
        <taxon>Magnoliopsida</taxon>
        <taxon>eudicotyledons</taxon>
        <taxon>Gunneridae</taxon>
        <taxon>Pentapetalae</taxon>
        <taxon>rosids</taxon>
        <taxon>malvids</taxon>
        <taxon>Malvales</taxon>
        <taxon>Malvaceae</taxon>
        <taxon>Malvoideae</taxon>
        <taxon>Gossypium</taxon>
    </lineage>
</organism>
<name>A0ABR0R0Z7_GOSAR</name>
<evidence type="ECO:0000313" key="1">
    <source>
        <dbReference type="EMBL" id="KAK5845260.1"/>
    </source>
</evidence>
<keyword evidence="2" id="KW-1185">Reference proteome</keyword>